<gene>
    <name evidence="2" type="ORF">llap_21037</name>
</gene>
<evidence type="ECO:0000313" key="3">
    <source>
        <dbReference type="Proteomes" id="UP000233556"/>
    </source>
</evidence>
<dbReference type="EMBL" id="KZ519706">
    <property type="protein sequence ID" value="PKU28659.1"/>
    <property type="molecule type" value="Genomic_DNA"/>
</dbReference>
<evidence type="ECO:0000256" key="1">
    <source>
        <dbReference type="SAM" id="MobiDB-lite"/>
    </source>
</evidence>
<feature type="region of interest" description="Disordered" evidence="1">
    <location>
        <begin position="22"/>
        <end position="79"/>
    </location>
</feature>
<protein>
    <submittedName>
        <fullName evidence="2">Uncharacterized protein</fullName>
    </submittedName>
</protein>
<dbReference type="Proteomes" id="UP000233556">
    <property type="component" value="Unassembled WGS sequence"/>
</dbReference>
<reference evidence="3" key="2">
    <citation type="submission" date="2017-12" db="EMBL/GenBank/DDBJ databases">
        <title>Genome sequence of the Bar-tailed Godwit (Limosa lapponica baueri).</title>
        <authorList>
            <person name="Lima N.C.B."/>
            <person name="Parody-Merino A.M."/>
            <person name="Battley P.F."/>
            <person name="Fidler A.E."/>
            <person name="Prosdocimi F."/>
        </authorList>
    </citation>
    <scope>NUCLEOTIDE SEQUENCE [LARGE SCALE GENOMIC DNA]</scope>
</reference>
<accession>A0A2I0T4E1</accession>
<evidence type="ECO:0000313" key="2">
    <source>
        <dbReference type="EMBL" id="PKU28659.1"/>
    </source>
</evidence>
<feature type="compositionally biased region" description="Low complexity" evidence="1">
    <location>
        <begin position="46"/>
        <end position="63"/>
    </location>
</feature>
<proteinExistence type="predicted"/>
<dbReference type="AlphaFoldDB" id="A0A2I0T4E1"/>
<name>A0A2I0T4E1_LIMLA</name>
<organism evidence="2 3">
    <name type="scientific">Limosa lapponica baueri</name>
    <dbReference type="NCBI Taxonomy" id="1758121"/>
    <lineage>
        <taxon>Eukaryota</taxon>
        <taxon>Metazoa</taxon>
        <taxon>Chordata</taxon>
        <taxon>Craniata</taxon>
        <taxon>Vertebrata</taxon>
        <taxon>Euteleostomi</taxon>
        <taxon>Archelosauria</taxon>
        <taxon>Archosauria</taxon>
        <taxon>Dinosauria</taxon>
        <taxon>Saurischia</taxon>
        <taxon>Theropoda</taxon>
        <taxon>Coelurosauria</taxon>
        <taxon>Aves</taxon>
        <taxon>Neognathae</taxon>
        <taxon>Neoaves</taxon>
        <taxon>Charadriiformes</taxon>
        <taxon>Scolopacidae</taxon>
        <taxon>Limosa</taxon>
    </lineage>
</organism>
<keyword evidence="3" id="KW-1185">Reference proteome</keyword>
<reference evidence="3" key="1">
    <citation type="submission" date="2017-11" db="EMBL/GenBank/DDBJ databases">
        <authorList>
            <person name="Lima N.C."/>
            <person name="Parody-Merino A.M."/>
            <person name="Battley P.F."/>
            <person name="Fidler A.E."/>
            <person name="Prosdocimi F."/>
        </authorList>
    </citation>
    <scope>NUCLEOTIDE SEQUENCE [LARGE SCALE GENOMIC DNA]</scope>
</reference>
<sequence>MYWGAGLTKKIRVSPVETWLSQIKGSPKPPMTTLFPPSKRISQVQTPSSSPTSSTSSSFGSSPRGRRSLRGDKEEPDER</sequence>